<evidence type="ECO:0000259" key="1">
    <source>
        <dbReference type="Pfam" id="PF19044"/>
    </source>
</evidence>
<feature type="domain" description="TraG P-loop" evidence="1">
    <location>
        <begin position="618"/>
        <end position="844"/>
    </location>
</feature>
<feature type="domain" description="TraG P-loop" evidence="1">
    <location>
        <begin position="462"/>
        <end position="528"/>
    </location>
</feature>
<dbReference type="InterPro" id="IPR025955">
    <property type="entry name" value="TraC/Conjuga_ATPase"/>
</dbReference>
<dbReference type="Pfam" id="PF11130">
    <property type="entry name" value="TraC_F_IV"/>
    <property type="match status" value="1"/>
</dbReference>
<accession>A0AAV2VZR5</accession>
<organism evidence="2 3">
    <name type="scientific">Vibrio nigripulchritudo SOn1</name>
    <dbReference type="NCBI Taxonomy" id="1238450"/>
    <lineage>
        <taxon>Bacteria</taxon>
        <taxon>Pseudomonadati</taxon>
        <taxon>Pseudomonadota</taxon>
        <taxon>Gammaproteobacteria</taxon>
        <taxon>Vibrionales</taxon>
        <taxon>Vibrionaceae</taxon>
        <taxon>Vibrio</taxon>
    </lineage>
</organism>
<evidence type="ECO:0000313" key="2">
    <source>
        <dbReference type="EMBL" id="CCO50270.1"/>
    </source>
</evidence>
<dbReference type="EMBL" id="CAOF01000200">
    <property type="protein sequence ID" value="CCO50270.1"/>
    <property type="molecule type" value="Genomic_DNA"/>
</dbReference>
<reference evidence="2 3" key="1">
    <citation type="journal article" date="2013" name="ISME J.">
        <title>Comparative genomics of pathogenic lineages of Vibrio nigripulchritudo identifies virulence-associated traits.</title>
        <authorList>
            <person name="Goudenege D."/>
            <person name="Labreuche Y."/>
            <person name="Krin E."/>
            <person name="Ansquer D."/>
            <person name="Mangenot S."/>
            <person name="Calteau A."/>
            <person name="Medigue C."/>
            <person name="Mazel D."/>
            <person name="Polz M.F."/>
            <person name="Le Roux F."/>
        </authorList>
    </citation>
    <scope>NUCLEOTIDE SEQUENCE [LARGE SCALE GENOMIC DNA]</scope>
    <source>
        <strain evidence="2 3">SOn1</strain>
    </source>
</reference>
<dbReference type="Gene3D" id="3.40.50.300">
    <property type="entry name" value="P-loop containing nucleotide triphosphate hydrolases"/>
    <property type="match status" value="1"/>
</dbReference>
<dbReference type="NCBIfam" id="TIGR02746">
    <property type="entry name" value="TraC-F-type"/>
    <property type="match status" value="1"/>
</dbReference>
<dbReference type="Gene3D" id="1.10.8.730">
    <property type="match status" value="1"/>
</dbReference>
<dbReference type="PANTHER" id="PTHR38467">
    <property type="match status" value="1"/>
</dbReference>
<dbReference type="SUPFAM" id="SSF52540">
    <property type="entry name" value="P-loop containing nucleoside triphosphate hydrolases"/>
    <property type="match status" value="1"/>
</dbReference>
<dbReference type="InterPro" id="IPR043964">
    <property type="entry name" value="P-loop_TraG"/>
</dbReference>
<name>A0AAV2VZR5_9VIBR</name>
<dbReference type="InterPro" id="IPR027417">
    <property type="entry name" value="P-loop_NTPase"/>
</dbReference>
<comment type="caution">
    <text evidence="2">The sequence shown here is derived from an EMBL/GenBank/DDBJ whole genome shotgun (WGS) entry which is preliminary data.</text>
</comment>
<dbReference type="InterPro" id="IPR014117">
    <property type="entry name" value="TraC-F-type"/>
</dbReference>
<sequence length="868" mass="97562">MEGLIMTDSMHSQGPLGTLSDFFKDAKRHQNHLHQELPYRTFDDTTAFFHNLTSTGMGFKLGVLGGANDEFIHSLNKLVSELPQGDKWDYQLTLFGHHRTAQYIEENEAALSVRGGLCEKLAKQESEYAKYAACQGFFHRQSHRFDLRDYDAYFFVSTVEQDDERLSDARAAIETTFAQLGVSIERVNGERLLTVVKDVLNFDPAQDRPKTSAYNPYEWLNQQTLSPDTELLFHRGFSDIRHTSEEGNEVSTRLVSLGLTGTPDDFRLYALPECLASVRNVARHLTCPHMLSLNFRQKITGKMESENNRKIGDLTKTVSSKLALIMPTAEDELAERRMLQKGLANREFTLSAMSMTLTLFSTSQTHRRDTQAAKEAFSASGIDIKVQSMMQSQCLLSVLPFMMSEGFWSDSQIAGRVKTVKSLNLVNFFPIIMDFKRRGPGVLLPTMRGQISYFDAFSCGSDNKNIALTGGSGAGKSFVVQQIAKTVYAKGGKVWILDKGKSYKKLTLMLGGAYLDHTRIFLNPFTHLENVNRTKQDATQPYQDDQGTVVDPMKEALSNITALFATIASPYSELSAYQLAVLGDAIVQAWEAKGTVTQVDDVQHALFSLAKDNGDDSRIRDIAVQLNKFCRNGVYGDTFNLPSMLDPDIDITTLELDGFNEDMLRPVMFALIVSINQQMYLSGDRSREKLCIIEEAWSLMSGANAQARTFINTGYRTTRKFGGAFCTVTQGMEDFFANAEAKACFDNSDIHLTLRQGEGFETFLTENPNYFSDLEQRVIRSFPRASEAGYSCLRIKAGGVVSFHRVFADPFTRACLSTEPREYEYCESLMSQNTPLMEAIEKTARRFYGRDIADYERHLKAEQEEKAA</sequence>
<dbReference type="AlphaFoldDB" id="A0AAV2VZR5"/>
<proteinExistence type="predicted"/>
<protein>
    <submittedName>
        <fullName evidence="2">Conjugative transfer protein TraC</fullName>
    </submittedName>
</protein>
<dbReference type="Proteomes" id="UP000018211">
    <property type="component" value="Unassembled WGS sequence"/>
</dbReference>
<gene>
    <name evidence="2" type="ORF">VIBNISOn1_p0107</name>
</gene>
<dbReference type="PANTHER" id="PTHR38467:SF1">
    <property type="entry name" value="CONJUGATIVE TRANSFER: ASSEMBLY"/>
    <property type="match status" value="1"/>
</dbReference>
<dbReference type="Pfam" id="PF19044">
    <property type="entry name" value="P-loop_TraG"/>
    <property type="match status" value="2"/>
</dbReference>
<evidence type="ECO:0000313" key="3">
    <source>
        <dbReference type="Proteomes" id="UP000018211"/>
    </source>
</evidence>
<dbReference type="InterPro" id="IPR053155">
    <property type="entry name" value="F-pilin_assembly_TraC"/>
</dbReference>